<dbReference type="InterPro" id="IPR000156">
    <property type="entry name" value="Ran_bind_dom"/>
</dbReference>
<dbReference type="CDD" id="cd13179">
    <property type="entry name" value="RanBD_RanBP1"/>
    <property type="match status" value="1"/>
</dbReference>
<keyword evidence="3" id="KW-1185">Reference proteome</keyword>
<dbReference type="SMART" id="SM00160">
    <property type="entry name" value="RanBD"/>
    <property type="match status" value="1"/>
</dbReference>
<dbReference type="InterPro" id="IPR011993">
    <property type="entry name" value="PH-like_dom_sf"/>
</dbReference>
<name>A0ABM4CPX6_HYDVU</name>
<gene>
    <name evidence="4" type="primary">LOC100215054</name>
</gene>
<dbReference type="RefSeq" id="XP_065663904.1">
    <property type="nucleotide sequence ID" value="XM_065807832.1"/>
</dbReference>
<dbReference type="PANTHER" id="PTHR23138:SF94">
    <property type="entry name" value="RAN BINDING PROTEIN 1"/>
    <property type="match status" value="1"/>
</dbReference>
<dbReference type="Pfam" id="PF00638">
    <property type="entry name" value="Ran_BP1"/>
    <property type="match status" value="1"/>
</dbReference>
<dbReference type="GeneID" id="100215054"/>
<organism evidence="3 4">
    <name type="scientific">Hydra vulgaris</name>
    <name type="common">Hydra</name>
    <name type="synonym">Hydra attenuata</name>
    <dbReference type="NCBI Taxonomy" id="6087"/>
    <lineage>
        <taxon>Eukaryota</taxon>
        <taxon>Metazoa</taxon>
        <taxon>Cnidaria</taxon>
        <taxon>Hydrozoa</taxon>
        <taxon>Hydroidolina</taxon>
        <taxon>Anthoathecata</taxon>
        <taxon>Aplanulata</taxon>
        <taxon>Hydridae</taxon>
        <taxon>Hydra</taxon>
    </lineage>
</organism>
<feature type="compositionally biased region" description="Basic and acidic residues" evidence="1">
    <location>
        <begin position="177"/>
        <end position="193"/>
    </location>
</feature>
<feature type="domain" description="RanBD1" evidence="2">
    <location>
        <begin position="18"/>
        <end position="157"/>
    </location>
</feature>
<sequence length="215" mass="24737">MSEEQIPVVVGSPEREIHVTPLVTLEKVKICPLEEDEVEHFKIRCKLYRFHMDDEEGATWKERGVGELKIMKHNTKEAYRIIMRRDKTLKICANHSMSASMVISPHNNSENALVWNTPSDFTDGEHKPETLCIRFRKPENTILFKTKFEECVESLRRAQSNSSDSIVNGISTLKVNGEKDENDDVKNADKDVNNVDNQIKILSLNEETNKSDHEK</sequence>
<accession>A0ABM4CPX6</accession>
<dbReference type="PANTHER" id="PTHR23138">
    <property type="entry name" value="RAN BINDING PROTEIN"/>
    <property type="match status" value="1"/>
</dbReference>
<evidence type="ECO:0000259" key="2">
    <source>
        <dbReference type="PROSITE" id="PS50196"/>
    </source>
</evidence>
<dbReference type="Proteomes" id="UP001652625">
    <property type="component" value="Chromosome 10"/>
</dbReference>
<dbReference type="InterPro" id="IPR045255">
    <property type="entry name" value="RanBP1-like"/>
</dbReference>
<proteinExistence type="predicted"/>
<protein>
    <submittedName>
        <fullName evidence="4">Ran-specific GTPase-activating protein isoform X2</fullName>
    </submittedName>
</protein>
<dbReference type="SUPFAM" id="SSF50729">
    <property type="entry name" value="PH domain-like"/>
    <property type="match status" value="1"/>
</dbReference>
<dbReference type="InterPro" id="IPR045256">
    <property type="entry name" value="RanBP1_RanBD"/>
</dbReference>
<reference evidence="4" key="1">
    <citation type="submission" date="2025-08" db="UniProtKB">
        <authorList>
            <consortium name="RefSeq"/>
        </authorList>
    </citation>
    <scope>IDENTIFICATION</scope>
</reference>
<evidence type="ECO:0000313" key="4">
    <source>
        <dbReference type="RefSeq" id="XP_065663904.1"/>
    </source>
</evidence>
<evidence type="ECO:0000256" key="1">
    <source>
        <dbReference type="SAM" id="MobiDB-lite"/>
    </source>
</evidence>
<dbReference type="PROSITE" id="PS50196">
    <property type="entry name" value="RANBD1"/>
    <property type="match status" value="1"/>
</dbReference>
<feature type="region of interest" description="Disordered" evidence="1">
    <location>
        <begin position="177"/>
        <end position="215"/>
    </location>
</feature>
<evidence type="ECO:0000313" key="3">
    <source>
        <dbReference type="Proteomes" id="UP001652625"/>
    </source>
</evidence>
<dbReference type="Gene3D" id="2.30.29.30">
    <property type="entry name" value="Pleckstrin-homology domain (PH domain)/Phosphotyrosine-binding domain (PTB)"/>
    <property type="match status" value="1"/>
</dbReference>